<dbReference type="PANTHER" id="PTHR34989:SF1">
    <property type="entry name" value="PROTEIN HDED"/>
    <property type="match status" value="1"/>
</dbReference>
<feature type="transmembrane region" description="Helical" evidence="1">
    <location>
        <begin position="73"/>
        <end position="92"/>
    </location>
</feature>
<accession>A0A1X7II17</accession>
<dbReference type="PANTHER" id="PTHR34989">
    <property type="entry name" value="PROTEIN HDED"/>
    <property type="match status" value="1"/>
</dbReference>
<feature type="transmembrane region" description="Helical" evidence="1">
    <location>
        <begin position="17"/>
        <end position="36"/>
    </location>
</feature>
<keyword evidence="1" id="KW-0812">Transmembrane</keyword>
<sequence>MFIFGDFDRGGLRSRRGWIIGLGVSLALLGGMAVSMPLMASIAIETLIGWLMVAAGSAMAFSGYRERRQGRGGLGDILGAFLALMTGIILLAKPLSGVITLTMILSVYFFVEGLFKVVLALKLKGLKGWLWLLASGLLALALAMLIWQDLFAAAWGVGMLVGFNLLCTGSTLVALGISLGREE</sequence>
<gene>
    <name evidence="2" type="ORF">SAMN06275492_10283</name>
</gene>
<dbReference type="InterPro" id="IPR052712">
    <property type="entry name" value="Acid_resist_chaperone_HdeD"/>
</dbReference>
<feature type="transmembrane region" description="Helical" evidence="1">
    <location>
        <begin position="98"/>
        <end position="121"/>
    </location>
</feature>
<evidence type="ECO:0000256" key="1">
    <source>
        <dbReference type="SAM" id="Phobius"/>
    </source>
</evidence>
<keyword evidence="1" id="KW-1133">Transmembrane helix</keyword>
<dbReference type="AlphaFoldDB" id="A0A1X7II17"/>
<dbReference type="Pfam" id="PF03729">
    <property type="entry name" value="DUF308"/>
    <property type="match status" value="1"/>
</dbReference>
<organism evidence="2 3">
    <name type="scientific">Dethiosulfovibrio salsuginis</name>
    <dbReference type="NCBI Taxonomy" id="561720"/>
    <lineage>
        <taxon>Bacteria</taxon>
        <taxon>Thermotogati</taxon>
        <taxon>Synergistota</taxon>
        <taxon>Synergistia</taxon>
        <taxon>Synergistales</taxon>
        <taxon>Dethiosulfovibrionaceae</taxon>
        <taxon>Dethiosulfovibrio</taxon>
    </lineage>
</organism>
<dbReference type="OrthoDB" id="5237at2"/>
<keyword evidence="1" id="KW-0472">Membrane</keyword>
<feature type="transmembrane region" description="Helical" evidence="1">
    <location>
        <begin position="128"/>
        <end position="147"/>
    </location>
</feature>
<protein>
    <submittedName>
        <fullName evidence="2">Uncharacterized membrane protein HdeD, DUF308 family</fullName>
    </submittedName>
</protein>
<dbReference type="InterPro" id="IPR005325">
    <property type="entry name" value="DUF308_memb"/>
</dbReference>
<dbReference type="STRING" id="561720.SAMN06275492_10283"/>
<evidence type="ECO:0000313" key="3">
    <source>
        <dbReference type="Proteomes" id="UP000193355"/>
    </source>
</evidence>
<evidence type="ECO:0000313" key="2">
    <source>
        <dbReference type="EMBL" id="SMG14500.1"/>
    </source>
</evidence>
<name>A0A1X7II17_9BACT</name>
<feature type="transmembrane region" description="Helical" evidence="1">
    <location>
        <begin position="153"/>
        <end position="177"/>
    </location>
</feature>
<dbReference type="Proteomes" id="UP000193355">
    <property type="component" value="Unassembled WGS sequence"/>
</dbReference>
<dbReference type="RefSeq" id="WP_085543701.1">
    <property type="nucleotide sequence ID" value="NZ_FXBB01000002.1"/>
</dbReference>
<feature type="transmembrane region" description="Helical" evidence="1">
    <location>
        <begin position="42"/>
        <end position="61"/>
    </location>
</feature>
<reference evidence="3" key="1">
    <citation type="submission" date="2017-04" db="EMBL/GenBank/DDBJ databases">
        <authorList>
            <person name="Varghese N."/>
            <person name="Submissions S."/>
        </authorList>
    </citation>
    <scope>NUCLEOTIDE SEQUENCE [LARGE SCALE GENOMIC DNA]</scope>
    <source>
        <strain evidence="3">USBA 82</strain>
    </source>
</reference>
<proteinExistence type="predicted"/>
<dbReference type="EMBL" id="FXBB01000002">
    <property type="protein sequence ID" value="SMG14500.1"/>
    <property type="molecule type" value="Genomic_DNA"/>
</dbReference>
<dbReference type="GO" id="GO:0005886">
    <property type="term" value="C:plasma membrane"/>
    <property type="evidence" value="ECO:0007669"/>
    <property type="project" value="TreeGrafter"/>
</dbReference>
<keyword evidence="3" id="KW-1185">Reference proteome</keyword>